<dbReference type="InterPro" id="IPR009579">
    <property type="entry name" value="DUF1192"/>
</dbReference>
<comment type="caution">
    <text evidence="1">The sequence shown here is derived from an EMBL/GenBank/DDBJ whole genome shotgun (WGS) entry which is preliminary data.</text>
</comment>
<keyword evidence="2" id="KW-1185">Reference proteome</keyword>
<reference evidence="1 2" key="1">
    <citation type="submission" date="2022-07" db="EMBL/GenBank/DDBJ databases">
        <authorList>
            <person name="Li W.-J."/>
            <person name="Deng Q.-Q."/>
        </authorList>
    </citation>
    <scope>NUCLEOTIDE SEQUENCE [LARGE SCALE GENOMIC DNA]</scope>
    <source>
        <strain evidence="1 2">SYSU M60028</strain>
    </source>
</reference>
<dbReference type="Pfam" id="PF06698">
    <property type="entry name" value="DUF1192"/>
    <property type="match status" value="1"/>
</dbReference>
<proteinExistence type="predicted"/>
<evidence type="ECO:0000313" key="2">
    <source>
        <dbReference type="Proteomes" id="UP001205890"/>
    </source>
</evidence>
<gene>
    <name evidence="1" type="ORF">NK718_16700</name>
</gene>
<organism evidence="1 2">
    <name type="scientific">Alsobacter ponti</name>
    <dbReference type="NCBI Taxonomy" id="2962936"/>
    <lineage>
        <taxon>Bacteria</taxon>
        <taxon>Pseudomonadati</taxon>
        <taxon>Pseudomonadota</taxon>
        <taxon>Alphaproteobacteria</taxon>
        <taxon>Hyphomicrobiales</taxon>
        <taxon>Alsobacteraceae</taxon>
        <taxon>Alsobacter</taxon>
    </lineage>
</organism>
<dbReference type="RefSeq" id="WP_254744589.1">
    <property type="nucleotide sequence ID" value="NZ_JANCLU010000018.1"/>
</dbReference>
<accession>A0ABT1LGE1</accession>
<name>A0ABT1LGE1_9HYPH</name>
<evidence type="ECO:0000313" key="1">
    <source>
        <dbReference type="EMBL" id="MCP8940168.1"/>
    </source>
</evidence>
<dbReference type="Proteomes" id="UP001205890">
    <property type="component" value="Unassembled WGS sequence"/>
</dbReference>
<sequence length="65" mass="7318">MADPFTEELPRPKPAMHEIGQDLSMLSVDELAERAEMLRAEIARIETAKAAKLDSRRAAEGFFKM</sequence>
<dbReference type="EMBL" id="JANCLU010000018">
    <property type="protein sequence ID" value="MCP8940168.1"/>
    <property type="molecule type" value="Genomic_DNA"/>
</dbReference>
<protein>
    <submittedName>
        <fullName evidence="1">DUF1192 domain-containing protein</fullName>
    </submittedName>
</protein>